<feature type="region of interest" description="Disordered" evidence="1">
    <location>
        <begin position="91"/>
        <end position="113"/>
    </location>
</feature>
<dbReference type="OrthoDB" id="5244639at2759"/>
<dbReference type="GeneID" id="59286694"/>
<dbReference type="EMBL" id="JACCJC010000017">
    <property type="protein sequence ID" value="KAF6236739.1"/>
    <property type="molecule type" value="Genomic_DNA"/>
</dbReference>
<evidence type="ECO:0000313" key="2">
    <source>
        <dbReference type="EMBL" id="KAF6236739.1"/>
    </source>
</evidence>
<feature type="compositionally biased region" description="Basic and acidic residues" evidence="1">
    <location>
        <begin position="177"/>
        <end position="188"/>
    </location>
</feature>
<feature type="compositionally biased region" description="Gly residues" evidence="1">
    <location>
        <begin position="203"/>
        <end position="227"/>
    </location>
</feature>
<evidence type="ECO:0000313" key="3">
    <source>
        <dbReference type="Proteomes" id="UP000578531"/>
    </source>
</evidence>
<dbReference type="Proteomes" id="UP000578531">
    <property type="component" value="Unassembled WGS sequence"/>
</dbReference>
<reference evidence="2 3" key="1">
    <citation type="journal article" date="2020" name="Genomics">
        <title>Complete, high-quality genomes from long-read metagenomic sequencing of two wolf lichen thalli reveals enigmatic genome architecture.</title>
        <authorList>
            <person name="McKenzie S.K."/>
            <person name="Walston R.F."/>
            <person name="Allen J.L."/>
        </authorList>
    </citation>
    <scope>NUCLEOTIDE SEQUENCE [LARGE SCALE GENOMIC DNA]</scope>
    <source>
        <strain evidence="2">WasteWater2</strain>
    </source>
</reference>
<organism evidence="2 3">
    <name type="scientific">Letharia columbiana</name>
    <dbReference type="NCBI Taxonomy" id="112416"/>
    <lineage>
        <taxon>Eukaryota</taxon>
        <taxon>Fungi</taxon>
        <taxon>Dikarya</taxon>
        <taxon>Ascomycota</taxon>
        <taxon>Pezizomycotina</taxon>
        <taxon>Lecanoromycetes</taxon>
        <taxon>OSLEUM clade</taxon>
        <taxon>Lecanoromycetidae</taxon>
        <taxon>Lecanorales</taxon>
        <taxon>Lecanorineae</taxon>
        <taxon>Parmeliaceae</taxon>
        <taxon>Letharia</taxon>
    </lineage>
</organism>
<sequence>MAAVAVRSHCEAGRDNGCLERRIPRRKIGLDDEMNAGCCFLAARRCASSCMGRDLALEKTTPLSSQVQCLEYLESIKAILDSIDAVLPDSAGSTDSPHFEPPPSYNDTIADEPPSYDYTGDVALAKASRYYPVPPPAYCYKSVGSILPPDQMATPDIDFGDTSNFRQAGGKKREKQQKKQADTAKWNDEGGEGNAEGADGGEENGSGGTGGGAGGGNNGDGGAGDGGGDGDHWGAWDTGKKKKGKKAKEEEKKKEEEEEEKKWKEEEGANGDGKLDWADDTNGDVGDDWGGFTATATKKGKKDKNGKIEPSANGTSDFADIKLDDSVPKIDLSFGPTETRDSGGFGSFGGWGGVAVPGIPAAIGIPVELIPRLQILQTRSLGLRRNPQTLRQTATLGHLVGTRKTRRRLLPADLTLGTSVHSRKRMRAKKQRKIKREATTIGEPSRSLVRRIRIPRRRAPSTMFPTTRTQTPLVRQLRTLNLLRRNHGMHGEIHLPRRRKARKAKKRRLCHPLQPLLCIHLQSLLLMNWAD</sequence>
<feature type="compositionally biased region" description="Basic and acidic residues" evidence="1">
    <location>
        <begin position="247"/>
        <end position="277"/>
    </location>
</feature>
<feature type="region of interest" description="Disordered" evidence="1">
    <location>
        <begin position="295"/>
        <end position="314"/>
    </location>
</feature>
<dbReference type="AlphaFoldDB" id="A0A8H6L5Y9"/>
<feature type="compositionally biased region" description="Acidic residues" evidence="1">
    <location>
        <begin position="278"/>
        <end position="287"/>
    </location>
</feature>
<gene>
    <name evidence="2" type="ORF">HO173_005030</name>
</gene>
<accession>A0A8H6L5Y9</accession>
<name>A0A8H6L5Y9_9LECA</name>
<keyword evidence="3" id="KW-1185">Reference proteome</keyword>
<proteinExistence type="predicted"/>
<evidence type="ECO:0000256" key="1">
    <source>
        <dbReference type="SAM" id="MobiDB-lite"/>
    </source>
</evidence>
<comment type="caution">
    <text evidence="2">The sequence shown here is derived from an EMBL/GenBank/DDBJ whole genome shotgun (WGS) entry which is preliminary data.</text>
</comment>
<feature type="region of interest" description="Disordered" evidence="1">
    <location>
        <begin position="154"/>
        <end position="289"/>
    </location>
</feature>
<dbReference type="RefSeq" id="XP_037166072.1">
    <property type="nucleotide sequence ID" value="XM_037306948.1"/>
</dbReference>
<protein>
    <submittedName>
        <fullName evidence="2">Uncharacterized protein</fullName>
    </submittedName>
</protein>